<feature type="region of interest" description="Disordered" evidence="1">
    <location>
        <begin position="470"/>
        <end position="498"/>
    </location>
</feature>
<dbReference type="PROSITE" id="PS51257">
    <property type="entry name" value="PROKAR_LIPOPROTEIN"/>
    <property type="match status" value="1"/>
</dbReference>
<gene>
    <name evidence="3" type="ORF">D7X32_15910</name>
</gene>
<reference evidence="4" key="1">
    <citation type="submission" date="2018-09" db="EMBL/GenBank/DDBJ databases">
        <authorList>
            <person name="Livingstone P.G."/>
            <person name="Whitworth D.E."/>
        </authorList>
    </citation>
    <scope>NUCLEOTIDE SEQUENCE [LARGE SCALE GENOMIC DNA]</scope>
    <source>
        <strain evidence="4">CA043D</strain>
    </source>
</reference>
<dbReference type="AlphaFoldDB" id="A0A3A8KEP8"/>
<dbReference type="Proteomes" id="UP000268313">
    <property type="component" value="Unassembled WGS sequence"/>
</dbReference>
<comment type="caution">
    <text evidence="3">The sequence shown here is derived from an EMBL/GenBank/DDBJ whole genome shotgun (WGS) entry which is preliminary data.</text>
</comment>
<feature type="signal peptide" evidence="2">
    <location>
        <begin position="1"/>
        <end position="20"/>
    </location>
</feature>
<evidence type="ECO:0000256" key="2">
    <source>
        <dbReference type="SAM" id="SignalP"/>
    </source>
</evidence>
<dbReference type="RefSeq" id="WP_120603393.1">
    <property type="nucleotide sequence ID" value="NZ_RAWE01000049.1"/>
</dbReference>
<evidence type="ECO:0000313" key="3">
    <source>
        <dbReference type="EMBL" id="RKH02795.1"/>
    </source>
</evidence>
<dbReference type="OrthoDB" id="5482129at2"/>
<evidence type="ECO:0000313" key="4">
    <source>
        <dbReference type="Proteomes" id="UP000268313"/>
    </source>
</evidence>
<organism evidence="3 4">
    <name type="scientific">Corallococcus carmarthensis</name>
    <dbReference type="NCBI Taxonomy" id="2316728"/>
    <lineage>
        <taxon>Bacteria</taxon>
        <taxon>Pseudomonadati</taxon>
        <taxon>Myxococcota</taxon>
        <taxon>Myxococcia</taxon>
        <taxon>Myxococcales</taxon>
        <taxon>Cystobacterineae</taxon>
        <taxon>Myxococcaceae</taxon>
        <taxon>Corallococcus</taxon>
    </lineage>
</organism>
<proteinExistence type="predicted"/>
<evidence type="ECO:0000256" key="1">
    <source>
        <dbReference type="SAM" id="MobiDB-lite"/>
    </source>
</evidence>
<keyword evidence="2" id="KW-0732">Signal</keyword>
<sequence>MHCRWLFVALTLLSISCAHSKRGAEAELPKYEHVFQKPLAEALAATRQLMEERGHVFEDTEDPTQLVTTWSEPDRAGSRNTTYTRYLVTGIAVAPRQSVVRIFRMTQQTTGNDVEWKKLWWKMYLERREQRAQPFVQDVDFSIDDADTKRLSMLRGVQHGIRDMDLEQALTLRLESAPSVEVLAGNAVEDKRPAPVRAPGFYLERWKEEAPAEGPCTTPVRGLPELLHPGLTLLIGEQLGSNEVPDVVGHVVCQAAQTGLAVVLGLSLPDTEQARVNAYLASPGAPADQDALLEGRFWTRTYQDGRSSRAVLDLIDRMRALRTAGLRVTVVAYDTDVINGSERDAAQARVWTKRRAAKPDEVQVVLAGNTHTRMEKGTQWDPAFTPMAHLMKEDRSLVVLDMSYAQGTRWGCDLDRDSKLVCGIVGATPAPAVAARPGLSPYIQMRETSATEGLQGLLYVGKLTASLPALLGPRAEPPKDPRQAPRTPGRDQPLPGVF</sequence>
<evidence type="ECO:0008006" key="5">
    <source>
        <dbReference type="Google" id="ProtNLM"/>
    </source>
</evidence>
<dbReference type="EMBL" id="RAWE01000049">
    <property type="protein sequence ID" value="RKH02795.1"/>
    <property type="molecule type" value="Genomic_DNA"/>
</dbReference>
<name>A0A3A8KEP8_9BACT</name>
<protein>
    <recommendedName>
        <fullName evidence="5">Lipoprotein</fullName>
    </recommendedName>
</protein>
<accession>A0A3A8KEP8</accession>
<keyword evidence="4" id="KW-1185">Reference proteome</keyword>
<feature type="chain" id="PRO_5017204458" description="Lipoprotein" evidence="2">
    <location>
        <begin position="21"/>
        <end position="498"/>
    </location>
</feature>